<sequence>MEAGLIAALAVGGGALALWHRRVQRGFAAERAAVFDDCRALFGEAVTEDCGTDYPRLSGRYQGASFELQPLLDHIGYRKVPSLWLSLTLRTPLPLAGTFDVLMRPQNIEFWSASAQLEERIDLPADWPVHHIAKVSPAGWRPPFERLRDGLGALAEDPPFKELLVSARGVRLVYRLSGVQRAHYLVLRSLLPESTRISPDMLVPLLDAALNVASALKVTPLEKAA</sequence>
<reference evidence="1 2" key="1">
    <citation type="journal article" date="2011" name="J. Bacteriol.">
        <title>Genome sequence of Methyloversatilis universalis FAM5T, a methylotrophic representative of the order Rhodocyclales.</title>
        <authorList>
            <person name="Kittichotirat W."/>
            <person name="Good N.M."/>
            <person name="Hall R."/>
            <person name="Bringel F."/>
            <person name="Lajus A."/>
            <person name="Medigue C."/>
            <person name="Smalley N.E."/>
            <person name="Beck D."/>
            <person name="Bumgarner R."/>
            <person name="Vuilleumier S."/>
            <person name="Kalyuzhnaya M.G."/>
        </authorList>
    </citation>
    <scope>NUCLEOTIDE SEQUENCE [LARGE SCALE GENOMIC DNA]</scope>
    <source>
        <strain evidence="2">ATCC BAA-1314 / JCM 13912 / FAM5</strain>
    </source>
</reference>
<protein>
    <submittedName>
        <fullName evidence="1">Uncharacterized protein</fullName>
    </submittedName>
</protein>
<gene>
    <name evidence="1" type="ORF">METUNv1_03608</name>
</gene>
<organism evidence="1 2">
    <name type="scientific">Methyloversatilis universalis (strain ATCC BAA-1314 / DSM 25237 / JCM 13912 / CCUG 52030 / FAM5)</name>
    <dbReference type="NCBI Taxonomy" id="1000565"/>
    <lineage>
        <taxon>Bacteria</taxon>
        <taxon>Pseudomonadati</taxon>
        <taxon>Pseudomonadota</taxon>
        <taxon>Betaproteobacteria</taxon>
        <taxon>Nitrosomonadales</taxon>
        <taxon>Sterolibacteriaceae</taxon>
        <taxon>Methyloversatilis</taxon>
    </lineage>
</organism>
<name>F5RH16_METUF</name>
<dbReference type="EMBL" id="AFHG01000058">
    <property type="protein sequence ID" value="EGK70220.1"/>
    <property type="molecule type" value="Genomic_DNA"/>
</dbReference>
<evidence type="ECO:0000313" key="1">
    <source>
        <dbReference type="EMBL" id="EGK70220.1"/>
    </source>
</evidence>
<proteinExistence type="predicted"/>
<dbReference type="eggNOG" id="ENOG50330DA">
    <property type="taxonomic scope" value="Bacteria"/>
</dbReference>
<dbReference type="OrthoDB" id="8535964at2"/>
<dbReference type="Proteomes" id="UP000005019">
    <property type="component" value="Unassembled WGS sequence"/>
</dbReference>
<dbReference type="STRING" id="1000565.METUNv1_03608"/>
<accession>F5RH16</accession>
<evidence type="ECO:0000313" key="2">
    <source>
        <dbReference type="Proteomes" id="UP000005019"/>
    </source>
</evidence>
<dbReference type="AlphaFoldDB" id="F5RH16"/>
<keyword evidence="2" id="KW-1185">Reference proteome</keyword>
<dbReference type="RefSeq" id="WP_008064136.1">
    <property type="nucleotide sequence ID" value="NZ_AFHG01000058.1"/>
</dbReference>
<comment type="caution">
    <text evidence="1">The sequence shown here is derived from an EMBL/GenBank/DDBJ whole genome shotgun (WGS) entry which is preliminary data.</text>
</comment>